<dbReference type="PROSITE" id="PS51195">
    <property type="entry name" value="Q_MOTIF"/>
    <property type="match status" value="1"/>
</dbReference>
<dbReference type="EC" id="3.6.4.13" evidence="1"/>
<organism evidence="10 11">
    <name type="scientific">Stentor coeruleus</name>
    <dbReference type="NCBI Taxonomy" id="5963"/>
    <lineage>
        <taxon>Eukaryota</taxon>
        <taxon>Sar</taxon>
        <taxon>Alveolata</taxon>
        <taxon>Ciliophora</taxon>
        <taxon>Postciliodesmatophora</taxon>
        <taxon>Heterotrichea</taxon>
        <taxon>Heterotrichida</taxon>
        <taxon>Stentoridae</taxon>
        <taxon>Stentor</taxon>
    </lineage>
</organism>
<dbReference type="InterPro" id="IPR014014">
    <property type="entry name" value="RNA_helicase_DEAD_Q_motif"/>
</dbReference>
<proteinExistence type="predicted"/>
<name>A0A1R2CMG8_9CILI</name>
<evidence type="ECO:0000259" key="7">
    <source>
        <dbReference type="PROSITE" id="PS51192"/>
    </source>
</evidence>
<evidence type="ECO:0000256" key="1">
    <source>
        <dbReference type="ARBA" id="ARBA00012552"/>
    </source>
</evidence>
<dbReference type="PANTHER" id="PTHR47958">
    <property type="entry name" value="ATP-DEPENDENT RNA HELICASE DBP3"/>
    <property type="match status" value="1"/>
</dbReference>
<dbReference type="SMART" id="SM00487">
    <property type="entry name" value="DEXDc"/>
    <property type="match status" value="1"/>
</dbReference>
<dbReference type="OrthoDB" id="10265785at2759"/>
<evidence type="ECO:0000313" key="10">
    <source>
        <dbReference type="EMBL" id="OMJ90212.1"/>
    </source>
</evidence>
<evidence type="ECO:0000256" key="3">
    <source>
        <dbReference type="ARBA" id="ARBA00022801"/>
    </source>
</evidence>
<dbReference type="CDD" id="cd18787">
    <property type="entry name" value="SF2_C_DEAD"/>
    <property type="match status" value="1"/>
</dbReference>
<dbReference type="GO" id="GO:0003724">
    <property type="term" value="F:RNA helicase activity"/>
    <property type="evidence" value="ECO:0007669"/>
    <property type="project" value="UniProtKB-EC"/>
</dbReference>
<dbReference type="InterPro" id="IPR014001">
    <property type="entry name" value="Helicase_ATP-bd"/>
</dbReference>
<accession>A0A1R2CMG8</accession>
<dbReference type="SUPFAM" id="SSF52540">
    <property type="entry name" value="P-loop containing nucleoside triphosphate hydrolases"/>
    <property type="match status" value="1"/>
</dbReference>
<dbReference type="GO" id="GO:0005524">
    <property type="term" value="F:ATP binding"/>
    <property type="evidence" value="ECO:0007669"/>
    <property type="project" value="UniProtKB-KW"/>
</dbReference>
<dbReference type="PROSITE" id="PS51192">
    <property type="entry name" value="HELICASE_ATP_BIND_1"/>
    <property type="match status" value="1"/>
</dbReference>
<evidence type="ECO:0000259" key="9">
    <source>
        <dbReference type="PROSITE" id="PS51195"/>
    </source>
</evidence>
<dbReference type="PROSITE" id="PS51194">
    <property type="entry name" value="HELICASE_CTER"/>
    <property type="match status" value="1"/>
</dbReference>
<sequence length="414" mass="46951">MVSRAEDEKSEDLILLKTAEGESVYSSSKTWDQLSLSPEILHSIEIKNWITPTLIQGITISLIITGQNLAAQSKNGSGKTGSFVIGTLSRIDKNDPSLQAICVSHTRELTQQNYSVFAEFARDTGITVGQSEKGSSTPKCQVLCLTFGTLRNISRNVNAIKSVKILIYDECDFLLTNDDSRNIILTTQRSLPEAQKILFSATFSDKVWKFVEEHIENAKVVRIEKKEDLSLDNIDQFVLQCEHRKKFEIVFEILRSIDLRCCIIFINTKDYLKRLEEYLTKAGYKVSIIASGIVEDKDRDAIIEKVRDGQVKVLLTTDVLSRGVDFRLVNVVINLDPPLRRDDAERGADPMTYLHRIGRTGRYGRRGIAVNIVSDKLSQNAYMEIQEYFNRKIKSIQIEKLSEEVQKVNADYDI</sequence>
<dbReference type="InterPro" id="IPR011545">
    <property type="entry name" value="DEAD/DEAH_box_helicase_dom"/>
</dbReference>
<dbReference type="InterPro" id="IPR001650">
    <property type="entry name" value="Helicase_C-like"/>
</dbReference>
<feature type="domain" description="DEAD-box RNA helicase Q" evidence="9">
    <location>
        <begin position="29"/>
        <end position="57"/>
    </location>
</feature>
<feature type="domain" description="Helicase C-terminal" evidence="8">
    <location>
        <begin position="233"/>
        <end position="404"/>
    </location>
</feature>
<keyword evidence="3" id="KW-0378">Hydrolase</keyword>
<evidence type="ECO:0000256" key="5">
    <source>
        <dbReference type="ARBA" id="ARBA00022840"/>
    </source>
</evidence>
<evidence type="ECO:0000256" key="6">
    <source>
        <dbReference type="PROSITE-ProRule" id="PRU00552"/>
    </source>
</evidence>
<keyword evidence="11" id="KW-1185">Reference proteome</keyword>
<dbReference type="AlphaFoldDB" id="A0A1R2CMG8"/>
<evidence type="ECO:0000313" key="11">
    <source>
        <dbReference type="Proteomes" id="UP000187209"/>
    </source>
</evidence>
<keyword evidence="5" id="KW-0067">ATP-binding</keyword>
<evidence type="ECO:0000259" key="8">
    <source>
        <dbReference type="PROSITE" id="PS51194"/>
    </source>
</evidence>
<dbReference type="Pfam" id="PF00271">
    <property type="entry name" value="Helicase_C"/>
    <property type="match status" value="1"/>
</dbReference>
<dbReference type="Pfam" id="PF00270">
    <property type="entry name" value="DEAD"/>
    <property type="match status" value="1"/>
</dbReference>
<feature type="domain" description="Helicase ATP-binding" evidence="7">
    <location>
        <begin position="60"/>
        <end position="221"/>
    </location>
</feature>
<dbReference type="GO" id="GO:0016787">
    <property type="term" value="F:hydrolase activity"/>
    <property type="evidence" value="ECO:0007669"/>
    <property type="project" value="UniProtKB-KW"/>
</dbReference>
<evidence type="ECO:0000256" key="4">
    <source>
        <dbReference type="ARBA" id="ARBA00022806"/>
    </source>
</evidence>
<comment type="caution">
    <text evidence="10">The sequence shown here is derived from an EMBL/GenBank/DDBJ whole genome shotgun (WGS) entry which is preliminary data.</text>
</comment>
<feature type="short sequence motif" description="Q motif" evidence="6">
    <location>
        <begin position="29"/>
        <end position="57"/>
    </location>
</feature>
<keyword evidence="4" id="KW-0347">Helicase</keyword>
<dbReference type="EMBL" id="MPUH01000108">
    <property type="protein sequence ID" value="OMJ90212.1"/>
    <property type="molecule type" value="Genomic_DNA"/>
</dbReference>
<dbReference type="SMART" id="SM00490">
    <property type="entry name" value="HELICc"/>
    <property type="match status" value="1"/>
</dbReference>
<dbReference type="Proteomes" id="UP000187209">
    <property type="component" value="Unassembled WGS sequence"/>
</dbReference>
<dbReference type="Gene3D" id="3.40.50.300">
    <property type="entry name" value="P-loop containing nucleotide triphosphate hydrolases"/>
    <property type="match status" value="2"/>
</dbReference>
<evidence type="ECO:0000256" key="2">
    <source>
        <dbReference type="ARBA" id="ARBA00022741"/>
    </source>
</evidence>
<dbReference type="InterPro" id="IPR027417">
    <property type="entry name" value="P-loop_NTPase"/>
</dbReference>
<dbReference type="GO" id="GO:0003676">
    <property type="term" value="F:nucleic acid binding"/>
    <property type="evidence" value="ECO:0007669"/>
    <property type="project" value="InterPro"/>
</dbReference>
<gene>
    <name evidence="10" type="ORF">SteCoe_7509</name>
</gene>
<reference evidence="10 11" key="1">
    <citation type="submission" date="2016-11" db="EMBL/GenBank/DDBJ databases">
        <title>The macronuclear genome of Stentor coeruleus: a giant cell with tiny introns.</title>
        <authorList>
            <person name="Slabodnick M."/>
            <person name="Ruby J.G."/>
            <person name="Reiff S.B."/>
            <person name="Swart E.C."/>
            <person name="Gosai S."/>
            <person name="Prabakaran S."/>
            <person name="Witkowska E."/>
            <person name="Larue G.E."/>
            <person name="Fisher S."/>
            <person name="Freeman R.M."/>
            <person name="Gunawardena J."/>
            <person name="Chu W."/>
            <person name="Stover N.A."/>
            <person name="Gregory B.D."/>
            <person name="Nowacki M."/>
            <person name="Derisi J."/>
            <person name="Roy S.W."/>
            <person name="Marshall W.F."/>
            <person name="Sood P."/>
        </authorList>
    </citation>
    <scope>NUCLEOTIDE SEQUENCE [LARGE SCALE GENOMIC DNA]</scope>
    <source>
        <strain evidence="10">WM001</strain>
    </source>
</reference>
<protein>
    <recommendedName>
        <fullName evidence="1">RNA helicase</fullName>
        <ecNumber evidence="1">3.6.4.13</ecNumber>
    </recommendedName>
</protein>
<keyword evidence="2" id="KW-0547">Nucleotide-binding</keyword>